<evidence type="ECO:0000313" key="6">
    <source>
        <dbReference type="Proteomes" id="UP000077202"/>
    </source>
</evidence>
<evidence type="ECO:0000313" key="4">
    <source>
        <dbReference type="EMBL" id="BBN13726.1"/>
    </source>
</evidence>
<keyword evidence="2" id="KW-0812">Transmembrane</keyword>
<feature type="coiled-coil region" evidence="3">
    <location>
        <begin position="239"/>
        <end position="266"/>
    </location>
</feature>
<evidence type="ECO:0000313" key="5">
    <source>
        <dbReference type="EMBL" id="OAE22669.1"/>
    </source>
</evidence>
<dbReference type="FunFam" id="1.20.58.340:FF:000024">
    <property type="entry name" value="Magnesium transporter MRS2-5"/>
    <property type="match status" value="1"/>
</dbReference>
<keyword evidence="2" id="KW-1133">Transmembrane helix</keyword>
<dbReference type="Pfam" id="PF22099">
    <property type="entry name" value="MRS2-like"/>
    <property type="match status" value="3"/>
</dbReference>
<protein>
    <recommendedName>
        <fullName evidence="2">Magnesium transporter</fullName>
    </recommendedName>
</protein>
<dbReference type="CDD" id="cd12823">
    <property type="entry name" value="Mrs2_Mfm1p-like"/>
    <property type="match status" value="1"/>
</dbReference>
<gene>
    <name evidence="5" type="ORF">AXG93_2675s1020</name>
    <name evidence="4" type="ORF">Mp_6g05830</name>
</gene>
<accession>A0A176VP27</accession>
<dbReference type="FunFam" id="2.40.128.330:FF:000001">
    <property type="entry name" value="Magnesium transporter MRS2-1"/>
    <property type="match status" value="1"/>
</dbReference>
<proteinExistence type="inferred from homology"/>
<reference evidence="4" key="2">
    <citation type="journal article" date="2019" name="Curr. Biol.">
        <title>Chromatin organization in early land plants reveals an ancestral association between H3K27me3, transposons, and constitutive heterochromatin.</title>
        <authorList>
            <person name="Montgomery S.A."/>
            <person name="Tanizawa Y."/>
            <person name="Galik B."/>
            <person name="Wang N."/>
            <person name="Ito T."/>
            <person name="Mochizuki T."/>
            <person name="Akimcheva S."/>
            <person name="Bowman J."/>
            <person name="Cognat V."/>
            <person name="Drouard L."/>
            <person name="Ekker H."/>
            <person name="Houng S."/>
            <person name="Kohchi T."/>
            <person name="Lin S."/>
            <person name="Liu L.D."/>
            <person name="Nakamura Y."/>
            <person name="Valeeva L.R."/>
            <person name="Shakirov E.V."/>
            <person name="Shippen D.E."/>
            <person name="Wei W."/>
            <person name="Yagura M."/>
            <person name="Yamaoka S."/>
            <person name="Yamato K.T."/>
            <person name="Liu C."/>
            <person name="Berger F."/>
        </authorList>
    </citation>
    <scope>NUCLEOTIDE SEQUENCE [LARGE SCALE GENOMIC DNA]</scope>
    <source>
        <strain evidence="4">Tak-1</strain>
    </source>
</reference>
<dbReference type="Proteomes" id="UP001162541">
    <property type="component" value="Chromosome 6"/>
</dbReference>
<keyword evidence="6" id="KW-1185">Reference proteome</keyword>
<sequence>MASPLFRKLADRAPYILLDSDVPRTEFPLVPLQSQAPVVLVKKKKPGSRMWLRFDSSGVTELLELDRNAIMQRASIPARDLRILGPVFSQSSHILARERAMVVNLEFIKAIVTAEELFLLEAHNPAVLPFVDQLREHFPLRTDPPPPGGENQLQLFNIENGDYSGDGGVMQALLPHSPRGNRNEEENRDQLPFEFRVLEIALDVVCNFLEGRVTELELKAYPTLDEFTRNITSSNLELVRNLKSHLTRLTGRVQKVRDELEQLLDDDKDMADLYLTRKLAQWQHIESPSASFREDGPYNSFEHMKSSHYNGATSMAASISFENEDVEELEMLLEAYFMQLDGTLNKLTMIREYIDDTEDYINIQLDHQRNQLFQFQITLATGAFATAIATALCSACSMNIQYFYIYDPANDVFTPFILSALAIAVVAFFSVLGYVHWTGLFER</sequence>
<dbReference type="GO" id="GO:0016020">
    <property type="term" value="C:membrane"/>
    <property type="evidence" value="ECO:0007669"/>
    <property type="project" value="UniProtKB-SubCell"/>
</dbReference>
<dbReference type="GO" id="GO:0015095">
    <property type="term" value="F:magnesium ion transmembrane transporter activity"/>
    <property type="evidence" value="ECO:0007669"/>
    <property type="project" value="TreeGrafter"/>
</dbReference>
<evidence type="ECO:0000256" key="2">
    <source>
        <dbReference type="RuleBase" id="RU366041"/>
    </source>
</evidence>
<dbReference type="AlphaFoldDB" id="A0A176VP27"/>
<keyword evidence="3" id="KW-0175">Coiled coil</keyword>
<dbReference type="Gene3D" id="1.20.58.340">
    <property type="entry name" value="Magnesium transport protein CorA, transmembrane region"/>
    <property type="match status" value="1"/>
</dbReference>
<comment type="subcellular location">
    <subcellularLocation>
        <location evidence="2">Membrane</location>
        <topology evidence="2">Multi-pass membrane protein</topology>
    </subcellularLocation>
</comment>
<dbReference type="EMBL" id="AP019871">
    <property type="protein sequence ID" value="BBN13726.1"/>
    <property type="molecule type" value="Genomic_DNA"/>
</dbReference>
<dbReference type="Proteomes" id="UP000077202">
    <property type="component" value="Unassembled WGS sequence"/>
</dbReference>
<dbReference type="InterPro" id="IPR039204">
    <property type="entry name" value="MRS2-like"/>
</dbReference>
<dbReference type="PANTHER" id="PTHR13890:SF2">
    <property type="entry name" value="MAGNESIUM TRANSPORTER MRS2-4-RELATED"/>
    <property type="match status" value="1"/>
</dbReference>
<comment type="similarity">
    <text evidence="1 2">Belongs to the CorA metal ion transporter (MIT) (TC 1.A.35.5) family.</text>
</comment>
<dbReference type="Gene3D" id="2.40.128.330">
    <property type="match status" value="1"/>
</dbReference>
<evidence type="ECO:0000256" key="3">
    <source>
        <dbReference type="SAM" id="Coils"/>
    </source>
</evidence>
<reference evidence="5 6" key="1">
    <citation type="submission" date="2016-03" db="EMBL/GenBank/DDBJ databases">
        <title>Mechanisms controlling the formation of the plant cell surface in tip-growing cells are functionally conserved among land plants.</title>
        <authorList>
            <person name="Honkanen S."/>
            <person name="Jones V.A."/>
            <person name="Morieri G."/>
            <person name="Champion C."/>
            <person name="Hetherington A.J."/>
            <person name="Kelly S."/>
            <person name="Saint-Marcoux D."/>
            <person name="Proust H."/>
            <person name="Prescott H."/>
            <person name="Dolan L."/>
        </authorList>
    </citation>
    <scope>NUCLEOTIDE SEQUENCE [LARGE SCALE GENOMIC DNA]</scope>
    <source>
        <strain evidence="6">cv. Tak-1 and cv. Tak-2</strain>
        <tissue evidence="5">Whole gametophyte</tissue>
    </source>
</reference>
<keyword evidence="2" id="KW-0813">Transport</keyword>
<feature type="transmembrane region" description="Helical" evidence="2">
    <location>
        <begin position="416"/>
        <end position="437"/>
    </location>
</feature>
<evidence type="ECO:0000313" key="7">
    <source>
        <dbReference type="Proteomes" id="UP001162541"/>
    </source>
</evidence>
<keyword evidence="2" id="KW-0460">Magnesium</keyword>
<dbReference type="EMBL" id="LVLJ01003083">
    <property type="protein sequence ID" value="OAE22669.1"/>
    <property type="molecule type" value="Genomic_DNA"/>
</dbReference>
<name>A0A176VP27_MARPO</name>
<organism evidence="5 6">
    <name type="scientific">Marchantia polymorpha subsp. ruderalis</name>
    <dbReference type="NCBI Taxonomy" id="1480154"/>
    <lineage>
        <taxon>Eukaryota</taxon>
        <taxon>Viridiplantae</taxon>
        <taxon>Streptophyta</taxon>
        <taxon>Embryophyta</taxon>
        <taxon>Marchantiophyta</taxon>
        <taxon>Marchantiopsida</taxon>
        <taxon>Marchantiidae</taxon>
        <taxon>Marchantiales</taxon>
        <taxon>Marchantiaceae</taxon>
        <taxon>Marchantia</taxon>
    </lineage>
</organism>
<evidence type="ECO:0000256" key="1">
    <source>
        <dbReference type="ARBA" id="ARBA00007535"/>
    </source>
</evidence>
<keyword evidence="2" id="KW-0472">Membrane</keyword>
<comment type="function">
    <text evidence="2">Magnesium transporter that may mediate the influx of magnesium.</text>
</comment>
<keyword evidence="2" id="KW-0406">Ion transport</keyword>
<reference evidence="7" key="3">
    <citation type="journal article" date="2020" name="Curr. Biol.">
        <title>Chromatin organization in early land plants reveals an ancestral association between H3K27me3, transposons, and constitutive heterochromatin.</title>
        <authorList>
            <person name="Montgomery S.A."/>
            <person name="Tanizawa Y."/>
            <person name="Galik B."/>
            <person name="Wang N."/>
            <person name="Ito T."/>
            <person name="Mochizuki T."/>
            <person name="Akimcheva S."/>
            <person name="Bowman J.L."/>
            <person name="Cognat V."/>
            <person name="Marechal-Drouard L."/>
            <person name="Ekker H."/>
            <person name="Hong S.F."/>
            <person name="Kohchi T."/>
            <person name="Lin S.S."/>
            <person name="Liu L.D."/>
            <person name="Nakamura Y."/>
            <person name="Valeeva L.R."/>
            <person name="Shakirov E.V."/>
            <person name="Shippen D.E."/>
            <person name="Wei W.L."/>
            <person name="Yagura M."/>
            <person name="Yamaoka S."/>
            <person name="Yamato K.T."/>
            <person name="Liu C."/>
            <person name="Berger F."/>
        </authorList>
    </citation>
    <scope>NUCLEOTIDE SEQUENCE [LARGE SCALE GENOMIC DNA]</scope>
    <source>
        <strain evidence="7">Tak-1</strain>
    </source>
</reference>
<dbReference type="PANTHER" id="PTHR13890">
    <property type="entry name" value="RNA SPLICING PROTEIN MRS2, MITOCHONDRIAL"/>
    <property type="match status" value="1"/>
</dbReference>
<feature type="transmembrane region" description="Helical" evidence="2">
    <location>
        <begin position="377"/>
        <end position="404"/>
    </location>
</feature>